<dbReference type="InterPro" id="IPR010917">
    <property type="entry name" value="TonB_rcpt_CS"/>
</dbReference>
<dbReference type="Pfam" id="PF25183">
    <property type="entry name" value="OMP_b-brl_4"/>
    <property type="match status" value="3"/>
</dbReference>
<dbReference type="InterPro" id="IPR039426">
    <property type="entry name" value="TonB-dep_rcpt-like"/>
</dbReference>
<evidence type="ECO:0000256" key="8">
    <source>
        <dbReference type="ARBA" id="ARBA00023237"/>
    </source>
</evidence>
<dbReference type="Gene3D" id="2.170.130.10">
    <property type="entry name" value="TonB-dependent receptor, plug domain"/>
    <property type="match status" value="1"/>
</dbReference>
<evidence type="ECO:0000256" key="7">
    <source>
        <dbReference type="ARBA" id="ARBA00023136"/>
    </source>
</evidence>
<evidence type="ECO:0000256" key="1">
    <source>
        <dbReference type="ARBA" id="ARBA00004571"/>
    </source>
</evidence>
<dbReference type="GO" id="GO:0044718">
    <property type="term" value="P:siderophore transmembrane transport"/>
    <property type="evidence" value="ECO:0007669"/>
    <property type="project" value="TreeGrafter"/>
</dbReference>
<keyword evidence="7 9" id="KW-0472">Membrane</keyword>
<sequence>MLLCGACLFSQDLTVTVIDFTTTETVGNTTIILENASRNLSIEQQTDEKGKTIFKNLPSINGYVVRFAGNDQYNEAASEKLDIRSNENPSVILSLLPKNDNTLDAVVLNAAQNARINRRDAEVSFELEAEEIQEIPVEARDITRVLYRLPNVTQATGFYPEAPNVSINGANPLFASYTIDGMDNNERFLGGQRFNIPAGFVKDITVLTNNYSAEYGLTENGVIDVTTKSGTNETTGEAFFITRPGPAIDGTSQFAQRDLSGNQVKEGFARYQAGVGVGGALVKDKTFYYINLEHTTDVKDNLLTSPALGVAETVEGTNYFNYFSAKIDQLWSDNFRSSLRANVGFVGIERQGGGLDGGATFPSAGDTQERNSINIALKNSYSIGGLFAETNLQYSRFRWDYAMPNNPGSPQVVVRGPLDQTLAILGHPGFVFDEIENTVQFQQKFKYYLENHSLKGGFNYIRGDHELFGGGVPNGSYTVDLTQAQLDALTAQNLGGSLSINDIPSDVEVTNYSIELRPTSFGRDQSIYSVYAEDLWSVNERLNITLGLRYDYDNLSVGGGDDGDTNNIAPRFNLNYKLDEKSVLRGGYAMSYGKIPYTVYSDALQQNTTSEDYKAQIQEFVDQGILPADTDVDQVTFNGNLTANVASVPYLNGPGASTLQADREGVFSNERRILNPNGYDNPYSHQFAIGYQTQIGNDKLFFVDLIHNRGEDLLRLRNLNAASDYEVDPDNPIIRTPAEADATRPIAIDNGGATINGVRRTGVARNVVMTESGGKSRYYAASFNLQKTRGKDAYSYRINYTLASLENDTEDINFRAQDGNRYGTEFGPSINDRRHNINGIFNYYPFEGTTITFASLLQSGQPINRIPEPIELGFTPVTDASGNLTYVDANGTPFTTDLNGDGSAFGDAYVGNSDRYPGEGRNNDRLPWSVNFDLGVQHQFALGGDQRLELRADVFNVFNVENLSGYSNNATQSNQIQAGSAASGRFIQRNAGPPRQFQFGVRYLF</sequence>
<evidence type="ECO:0000256" key="2">
    <source>
        <dbReference type="ARBA" id="ARBA00022448"/>
    </source>
</evidence>
<keyword evidence="8 9" id="KW-0998">Cell outer membrane</keyword>
<dbReference type="STRING" id="331648.BST97_12840"/>
<evidence type="ECO:0000259" key="10">
    <source>
        <dbReference type="Pfam" id="PF07715"/>
    </source>
</evidence>
<feature type="domain" description="TonB-dependent transporter Oar-like beta-barrel" evidence="11">
    <location>
        <begin position="389"/>
        <end position="554"/>
    </location>
</feature>
<gene>
    <name evidence="12" type="ORF">BST97_12840</name>
</gene>
<protein>
    <submittedName>
        <fullName evidence="12">TonB-dependent receptor</fullName>
    </submittedName>
</protein>
<dbReference type="InterPro" id="IPR012910">
    <property type="entry name" value="Plug_dom"/>
</dbReference>
<dbReference type="PROSITE" id="PS01156">
    <property type="entry name" value="TONB_DEPENDENT_REC_2"/>
    <property type="match status" value="1"/>
</dbReference>
<keyword evidence="6" id="KW-0798">TonB box</keyword>
<keyword evidence="2 9" id="KW-0813">Transport</keyword>
<keyword evidence="13" id="KW-1185">Reference proteome</keyword>
<dbReference type="InterPro" id="IPR037066">
    <property type="entry name" value="Plug_dom_sf"/>
</dbReference>
<feature type="domain" description="TonB-dependent transporter Oar-like beta-barrel" evidence="11">
    <location>
        <begin position="562"/>
        <end position="988"/>
    </location>
</feature>
<dbReference type="Proteomes" id="UP000193431">
    <property type="component" value="Chromosome"/>
</dbReference>
<feature type="domain" description="TonB-dependent transporter Oar-like beta-barrel" evidence="11">
    <location>
        <begin position="226"/>
        <end position="301"/>
    </location>
</feature>
<dbReference type="GO" id="GO:0015344">
    <property type="term" value="F:siderophore uptake transmembrane transporter activity"/>
    <property type="evidence" value="ECO:0007669"/>
    <property type="project" value="TreeGrafter"/>
</dbReference>
<evidence type="ECO:0000256" key="4">
    <source>
        <dbReference type="ARBA" id="ARBA00022692"/>
    </source>
</evidence>
<dbReference type="InterPro" id="IPR036942">
    <property type="entry name" value="Beta-barrel_TonB_sf"/>
</dbReference>
<organism evidence="12 13">
    <name type="scientific">Nonlabens spongiae</name>
    <dbReference type="NCBI Taxonomy" id="331648"/>
    <lineage>
        <taxon>Bacteria</taxon>
        <taxon>Pseudomonadati</taxon>
        <taxon>Bacteroidota</taxon>
        <taxon>Flavobacteriia</taxon>
        <taxon>Flavobacteriales</taxon>
        <taxon>Flavobacteriaceae</taxon>
        <taxon>Nonlabens</taxon>
    </lineage>
</organism>
<dbReference type="PANTHER" id="PTHR30069:SF46">
    <property type="entry name" value="OAR PROTEIN"/>
    <property type="match status" value="1"/>
</dbReference>
<dbReference type="PROSITE" id="PS52016">
    <property type="entry name" value="TONB_DEPENDENT_REC_3"/>
    <property type="match status" value="1"/>
</dbReference>
<dbReference type="GO" id="GO:0009279">
    <property type="term" value="C:cell outer membrane"/>
    <property type="evidence" value="ECO:0007669"/>
    <property type="project" value="UniProtKB-SubCell"/>
</dbReference>
<accession>A0A1W6MPJ6</accession>
<keyword evidence="5" id="KW-0732">Signal</keyword>
<comment type="similarity">
    <text evidence="9">Belongs to the TonB-dependent receptor family.</text>
</comment>
<reference evidence="12 13" key="1">
    <citation type="submission" date="2016-11" db="EMBL/GenBank/DDBJ databases">
        <title>Trade-off between light-utilization and light-protection in marine flavobacteria.</title>
        <authorList>
            <person name="Kumagai Y."/>
        </authorList>
    </citation>
    <scope>NUCLEOTIDE SEQUENCE [LARGE SCALE GENOMIC DNA]</scope>
    <source>
        <strain evidence="12 13">JCM 13191</strain>
    </source>
</reference>
<keyword evidence="3 9" id="KW-1134">Transmembrane beta strand</keyword>
<dbReference type="InterPro" id="IPR057601">
    <property type="entry name" value="Oar-like_b-barrel"/>
</dbReference>
<dbReference type="Pfam" id="PF07715">
    <property type="entry name" value="Plug"/>
    <property type="match status" value="1"/>
</dbReference>
<dbReference type="SUPFAM" id="SSF56935">
    <property type="entry name" value="Porins"/>
    <property type="match status" value="1"/>
</dbReference>
<dbReference type="EMBL" id="CP019344">
    <property type="protein sequence ID" value="ARN79482.1"/>
    <property type="molecule type" value="Genomic_DNA"/>
</dbReference>
<proteinExistence type="inferred from homology"/>
<evidence type="ECO:0000256" key="5">
    <source>
        <dbReference type="ARBA" id="ARBA00022729"/>
    </source>
</evidence>
<evidence type="ECO:0000256" key="9">
    <source>
        <dbReference type="PROSITE-ProRule" id="PRU01360"/>
    </source>
</evidence>
<evidence type="ECO:0000256" key="3">
    <source>
        <dbReference type="ARBA" id="ARBA00022452"/>
    </source>
</evidence>
<feature type="domain" description="TonB-dependent receptor plug" evidence="10">
    <location>
        <begin position="127"/>
        <end position="216"/>
    </location>
</feature>
<keyword evidence="12" id="KW-0675">Receptor</keyword>
<evidence type="ECO:0000313" key="13">
    <source>
        <dbReference type="Proteomes" id="UP000193431"/>
    </source>
</evidence>
<evidence type="ECO:0000313" key="12">
    <source>
        <dbReference type="EMBL" id="ARN79482.1"/>
    </source>
</evidence>
<dbReference type="PANTHER" id="PTHR30069">
    <property type="entry name" value="TONB-DEPENDENT OUTER MEMBRANE RECEPTOR"/>
    <property type="match status" value="1"/>
</dbReference>
<dbReference type="AlphaFoldDB" id="A0A1W6MPJ6"/>
<dbReference type="Gene3D" id="2.40.170.20">
    <property type="entry name" value="TonB-dependent receptor, beta-barrel domain"/>
    <property type="match status" value="1"/>
</dbReference>
<comment type="subcellular location">
    <subcellularLocation>
        <location evidence="1 9">Cell outer membrane</location>
        <topology evidence="1 9">Multi-pass membrane protein</topology>
    </subcellularLocation>
</comment>
<keyword evidence="4 9" id="KW-0812">Transmembrane</keyword>
<evidence type="ECO:0000259" key="11">
    <source>
        <dbReference type="Pfam" id="PF25183"/>
    </source>
</evidence>
<name>A0A1W6MPJ6_9FLAO</name>
<evidence type="ECO:0000256" key="6">
    <source>
        <dbReference type="ARBA" id="ARBA00023077"/>
    </source>
</evidence>